<protein>
    <submittedName>
        <fullName evidence="1">Uncharacterized protein</fullName>
    </submittedName>
</protein>
<dbReference type="Proteomes" id="UP000031518">
    <property type="component" value="Unassembled WGS sequence"/>
</dbReference>
<gene>
    <name evidence="1" type="ORF">PYK22_00681</name>
</gene>
<reference evidence="1 2" key="2">
    <citation type="submission" date="2015-01" db="EMBL/GenBank/DDBJ databases">
        <title>Complete genome sequence of Pyrinomonas methylaliphatogenes type strain K22T.</title>
        <authorList>
            <person name="Lee K.C.Y."/>
            <person name="Power J.F."/>
            <person name="Dunfield P.F."/>
            <person name="Morgan X.C."/>
            <person name="Huttenhower C."/>
            <person name="Stott M.B."/>
        </authorList>
    </citation>
    <scope>NUCLEOTIDE SEQUENCE [LARGE SCALE GENOMIC DNA]</scope>
    <source>
        <strain evidence="1 2">K22</strain>
    </source>
</reference>
<reference evidence="1 2" key="1">
    <citation type="submission" date="2013-12" db="EMBL/GenBank/DDBJ databases">
        <authorList>
            <person name="Stott M."/>
        </authorList>
    </citation>
    <scope>NUCLEOTIDE SEQUENCE [LARGE SCALE GENOMIC DNA]</scope>
    <source>
        <strain evidence="1 2">K22</strain>
    </source>
</reference>
<organism evidence="1 2">
    <name type="scientific">Pyrinomonas methylaliphatogenes</name>
    <dbReference type="NCBI Taxonomy" id="454194"/>
    <lineage>
        <taxon>Bacteria</taxon>
        <taxon>Pseudomonadati</taxon>
        <taxon>Acidobacteriota</taxon>
        <taxon>Blastocatellia</taxon>
        <taxon>Blastocatellales</taxon>
        <taxon>Pyrinomonadaceae</taxon>
        <taxon>Pyrinomonas</taxon>
    </lineage>
</organism>
<accession>A0A0B6WUK7</accession>
<name>A0A0B6WUK7_9BACT</name>
<dbReference type="RefSeq" id="WP_041974281.1">
    <property type="nucleotide sequence ID" value="NZ_CBXV010000002.1"/>
</dbReference>
<evidence type="ECO:0000313" key="1">
    <source>
        <dbReference type="EMBL" id="CDM64686.1"/>
    </source>
</evidence>
<sequence>MGDKTKERTAPFYLALEEALRRRGLTLNEVCPPDDALARRALEEYGAIFLACERVCVPHRVIFRDEAEVGDFQQRAGARTEIFGGVPVTLQPAAMEALILAREELQGAGLDLTPRGGLEASRRTYSDTLRLWQSRVLPALRHWTDQGRLLPEEAERIRRLSPHEQAMIILDYEARGLFFSKCFSKPIMRSVALPGASQHLTMLALDINEFQDARVRHVLMRHGWFQTVLDDLPHFTFLGLEENELPHHGLKSIRSADQIFWTPDLGDENVSIDS</sequence>
<evidence type="ECO:0000313" key="2">
    <source>
        <dbReference type="Proteomes" id="UP000031518"/>
    </source>
</evidence>
<dbReference type="STRING" id="454194.PYK22_00681"/>
<dbReference type="EMBL" id="CBXV010000002">
    <property type="protein sequence ID" value="CDM64686.1"/>
    <property type="molecule type" value="Genomic_DNA"/>
</dbReference>
<keyword evidence="2" id="KW-1185">Reference proteome</keyword>
<proteinExistence type="predicted"/>
<dbReference type="AlphaFoldDB" id="A0A0B6WUK7"/>
<dbReference type="OrthoDB" id="892626at2"/>